<dbReference type="Pfam" id="PF00673">
    <property type="entry name" value="Ribosomal_L5_C"/>
    <property type="match status" value="1"/>
</dbReference>
<accession>A0A497F7C0</accession>
<dbReference type="GO" id="GO:1990904">
    <property type="term" value="C:ribonucleoprotein complex"/>
    <property type="evidence" value="ECO:0007669"/>
    <property type="project" value="UniProtKB-KW"/>
</dbReference>
<dbReference type="SUPFAM" id="SSF55282">
    <property type="entry name" value="RL5-like"/>
    <property type="match status" value="1"/>
</dbReference>
<dbReference type="GO" id="GO:0005840">
    <property type="term" value="C:ribosome"/>
    <property type="evidence" value="ECO:0007669"/>
    <property type="project" value="UniProtKB-KW"/>
</dbReference>
<comment type="caution">
    <text evidence="11">The sequence shown here is derived from an EMBL/GenBank/DDBJ whole genome shotgun (WGS) entry which is preliminary data.</text>
</comment>
<evidence type="ECO:0000256" key="3">
    <source>
        <dbReference type="ARBA" id="ARBA00022730"/>
    </source>
</evidence>
<organism evidence="11 12">
    <name type="scientific">Thermoproteota archaeon</name>
    <dbReference type="NCBI Taxonomy" id="2056631"/>
    <lineage>
        <taxon>Archaea</taxon>
        <taxon>Thermoproteota</taxon>
    </lineage>
</organism>
<dbReference type="InterPro" id="IPR057266">
    <property type="entry name" value="Ribosomal_uL5_euk/arc-type"/>
</dbReference>
<comment type="similarity">
    <text evidence="1 7 8">Belongs to the universal ribosomal protein uL5 family.</text>
</comment>
<keyword evidence="5 7" id="KW-0689">Ribosomal protein</keyword>
<evidence type="ECO:0000256" key="7">
    <source>
        <dbReference type="HAMAP-Rule" id="MF_01333"/>
    </source>
</evidence>
<dbReference type="FunFam" id="3.30.1440.10:FF:000002">
    <property type="entry name" value="60S ribosomal protein L11"/>
    <property type="match status" value="1"/>
</dbReference>
<dbReference type="PANTHER" id="PTHR11994">
    <property type="entry name" value="60S RIBOSOMAL PROTEIN L11-RELATED"/>
    <property type="match status" value="1"/>
</dbReference>
<dbReference type="InterPro" id="IPR022803">
    <property type="entry name" value="Ribosomal_uL5_dom_sf"/>
</dbReference>
<sequence>MTQVRIEKVVVNMAVGTSGEKLEKAVKVLESLTGQKPSRRKAKRTIREFGIRKGENIACVVTLRKEKAIEFLHRALAAVGNRIKASSFDDHGNVSFGIKEHIDIPGTKYDPNIGIFGMDVCISFEKPGYRVKRRRIKKSKVGKAHKVTKYEAMEYLKREFGVEIVEE</sequence>
<keyword evidence="2 7" id="KW-0820">tRNA-binding</keyword>
<gene>
    <name evidence="7" type="primary">rpl5</name>
    <name evidence="11" type="ORF">DRJ26_01270</name>
</gene>
<feature type="domain" description="Large ribosomal subunit protein uL5 N-terminal" evidence="9">
    <location>
        <begin position="1"/>
        <end position="52"/>
    </location>
</feature>
<evidence type="ECO:0000259" key="9">
    <source>
        <dbReference type="Pfam" id="PF00281"/>
    </source>
</evidence>
<feature type="domain" description="Large ribosomal subunit protein uL5 C-terminal" evidence="10">
    <location>
        <begin position="57"/>
        <end position="154"/>
    </location>
</feature>
<dbReference type="PIRSF" id="PIRSF002161">
    <property type="entry name" value="Ribosomal_L5"/>
    <property type="match status" value="1"/>
</dbReference>
<dbReference type="InterPro" id="IPR031310">
    <property type="entry name" value="Ribosomal_uL5_N"/>
</dbReference>
<keyword evidence="6 7" id="KW-0687">Ribonucleoprotein</keyword>
<evidence type="ECO:0000256" key="8">
    <source>
        <dbReference type="RuleBase" id="RU003930"/>
    </source>
</evidence>
<evidence type="ECO:0000256" key="2">
    <source>
        <dbReference type="ARBA" id="ARBA00022555"/>
    </source>
</evidence>
<dbReference type="GO" id="GO:0006412">
    <property type="term" value="P:translation"/>
    <property type="evidence" value="ECO:0007669"/>
    <property type="project" value="UniProtKB-UniRule"/>
</dbReference>
<evidence type="ECO:0000256" key="6">
    <source>
        <dbReference type="ARBA" id="ARBA00023274"/>
    </source>
</evidence>
<comment type="subunit">
    <text evidence="7">Part of the 50S ribosomal subunit; contacts the 5S rRNA and probably tRNA. Forms a bridge to the 30S subunit in the 70S ribosome.</text>
</comment>
<dbReference type="GO" id="GO:0003735">
    <property type="term" value="F:structural constituent of ribosome"/>
    <property type="evidence" value="ECO:0007669"/>
    <property type="project" value="InterPro"/>
</dbReference>
<dbReference type="AlphaFoldDB" id="A0A497F7C0"/>
<dbReference type="InterPro" id="IPR022804">
    <property type="entry name" value="Ribosomal_uL5_arc"/>
</dbReference>
<evidence type="ECO:0000256" key="1">
    <source>
        <dbReference type="ARBA" id="ARBA00008553"/>
    </source>
</evidence>
<dbReference type="InterPro" id="IPR031309">
    <property type="entry name" value="Ribosomal_uL5_C"/>
</dbReference>
<dbReference type="EMBL" id="QMRA01000012">
    <property type="protein sequence ID" value="RLE55042.1"/>
    <property type="molecule type" value="Genomic_DNA"/>
</dbReference>
<comment type="function">
    <text evidence="7">This is 1 of the proteins that bind and probably mediate the attachment of the 5S RNA into the large ribosomal subunit, where it forms part of the central protuberance. In the 70S ribosome it contacts protein S13 of the 30S subunit (bridge B1b), connecting the 2 subunits; this bridge is implicated in subunit movement. May contact the P site tRNA; the 5S rRNA and some of its associated proteins might help stabilize positioning of ribosome-bound tRNAs.</text>
</comment>
<protein>
    <recommendedName>
        <fullName evidence="7">Large ribosomal subunit protein uL5</fullName>
    </recommendedName>
</protein>
<dbReference type="NCBIfam" id="NF003258">
    <property type="entry name" value="PRK04219.1"/>
    <property type="match status" value="1"/>
</dbReference>
<keyword evidence="4 7" id="KW-0694">RNA-binding</keyword>
<keyword evidence="3 7" id="KW-0699">rRNA-binding</keyword>
<dbReference type="HAMAP" id="MF_01333_A">
    <property type="entry name" value="Ribosomal_uL5_A"/>
    <property type="match status" value="1"/>
</dbReference>
<dbReference type="Proteomes" id="UP000269499">
    <property type="component" value="Unassembled WGS sequence"/>
</dbReference>
<evidence type="ECO:0000313" key="12">
    <source>
        <dbReference type="Proteomes" id="UP000269499"/>
    </source>
</evidence>
<dbReference type="InterPro" id="IPR002132">
    <property type="entry name" value="Ribosomal_uL5"/>
</dbReference>
<evidence type="ECO:0000259" key="10">
    <source>
        <dbReference type="Pfam" id="PF00673"/>
    </source>
</evidence>
<evidence type="ECO:0000313" key="11">
    <source>
        <dbReference type="EMBL" id="RLE55042.1"/>
    </source>
</evidence>
<evidence type="ECO:0000256" key="5">
    <source>
        <dbReference type="ARBA" id="ARBA00022980"/>
    </source>
</evidence>
<proteinExistence type="inferred from homology"/>
<reference evidence="11 12" key="1">
    <citation type="submission" date="2018-06" db="EMBL/GenBank/DDBJ databases">
        <title>Extensive metabolic versatility and redundancy in microbially diverse, dynamic hydrothermal sediments.</title>
        <authorList>
            <person name="Dombrowski N."/>
            <person name="Teske A."/>
            <person name="Baker B.J."/>
        </authorList>
    </citation>
    <scope>NUCLEOTIDE SEQUENCE [LARGE SCALE GENOMIC DNA]</scope>
    <source>
        <strain evidence="11">B20_G2</strain>
    </source>
</reference>
<dbReference type="GO" id="GO:0019843">
    <property type="term" value="F:rRNA binding"/>
    <property type="evidence" value="ECO:0007669"/>
    <property type="project" value="UniProtKB-UniRule"/>
</dbReference>
<dbReference type="Pfam" id="PF00281">
    <property type="entry name" value="Ribosomal_L5"/>
    <property type="match status" value="1"/>
</dbReference>
<dbReference type="GO" id="GO:0000049">
    <property type="term" value="F:tRNA binding"/>
    <property type="evidence" value="ECO:0007669"/>
    <property type="project" value="UniProtKB-UniRule"/>
</dbReference>
<evidence type="ECO:0000256" key="4">
    <source>
        <dbReference type="ARBA" id="ARBA00022884"/>
    </source>
</evidence>
<dbReference type="Gene3D" id="3.30.1440.10">
    <property type="match status" value="1"/>
</dbReference>
<name>A0A497F7C0_9CREN</name>